<proteinExistence type="predicted"/>
<gene>
    <name evidence="1" type="ORF">TNCT_492861</name>
</gene>
<organism evidence="1 2">
    <name type="scientific">Trichonephila clavata</name>
    <name type="common">Joro spider</name>
    <name type="synonym">Nephila clavata</name>
    <dbReference type="NCBI Taxonomy" id="2740835"/>
    <lineage>
        <taxon>Eukaryota</taxon>
        <taxon>Metazoa</taxon>
        <taxon>Ecdysozoa</taxon>
        <taxon>Arthropoda</taxon>
        <taxon>Chelicerata</taxon>
        <taxon>Arachnida</taxon>
        <taxon>Araneae</taxon>
        <taxon>Araneomorphae</taxon>
        <taxon>Entelegynae</taxon>
        <taxon>Araneoidea</taxon>
        <taxon>Nephilidae</taxon>
        <taxon>Trichonephila</taxon>
    </lineage>
</organism>
<name>A0A8X6LSK1_TRICU</name>
<protein>
    <submittedName>
        <fullName evidence="1">Uncharacterized protein</fullName>
    </submittedName>
</protein>
<dbReference type="EMBL" id="BMAO01007872">
    <property type="protein sequence ID" value="GFR19117.1"/>
    <property type="molecule type" value="Genomic_DNA"/>
</dbReference>
<comment type="caution">
    <text evidence="1">The sequence shown here is derived from an EMBL/GenBank/DDBJ whole genome shotgun (WGS) entry which is preliminary data.</text>
</comment>
<reference evidence="1" key="1">
    <citation type="submission" date="2020-07" db="EMBL/GenBank/DDBJ databases">
        <title>Multicomponent nature underlies the extraordinary mechanical properties of spider dragline silk.</title>
        <authorList>
            <person name="Kono N."/>
            <person name="Nakamura H."/>
            <person name="Mori M."/>
            <person name="Yoshida Y."/>
            <person name="Ohtoshi R."/>
            <person name="Malay A.D."/>
            <person name="Moran D.A.P."/>
            <person name="Tomita M."/>
            <person name="Numata K."/>
            <person name="Arakawa K."/>
        </authorList>
    </citation>
    <scope>NUCLEOTIDE SEQUENCE</scope>
</reference>
<accession>A0A8X6LSK1</accession>
<evidence type="ECO:0000313" key="1">
    <source>
        <dbReference type="EMBL" id="GFR19117.1"/>
    </source>
</evidence>
<dbReference type="AlphaFoldDB" id="A0A8X6LSK1"/>
<sequence>MTRAYIDDSDMIVSDLESAEEEHYSNISVSAPPYFEFPFETDISLVERTLLVNLFYENKENASAAVREIRRRKNLLHVTMSTKGIRTMIKSFEKAEKLRVNLEEAGNVSHWYLWMASRQLLAHSHRYQSLRVGARV</sequence>
<evidence type="ECO:0000313" key="2">
    <source>
        <dbReference type="Proteomes" id="UP000887116"/>
    </source>
</evidence>
<keyword evidence="2" id="KW-1185">Reference proteome</keyword>
<dbReference type="Proteomes" id="UP000887116">
    <property type="component" value="Unassembled WGS sequence"/>
</dbReference>